<dbReference type="EMBL" id="JBFOLJ010000009">
    <property type="protein sequence ID" value="KAL2508922.1"/>
    <property type="molecule type" value="Genomic_DNA"/>
</dbReference>
<accession>A0ABD1T878</accession>
<protein>
    <submittedName>
        <fullName evidence="1">Uncharacterized protein</fullName>
    </submittedName>
</protein>
<evidence type="ECO:0000313" key="2">
    <source>
        <dbReference type="Proteomes" id="UP001604277"/>
    </source>
</evidence>
<gene>
    <name evidence="1" type="ORF">Fot_32569</name>
</gene>
<organism evidence="1 2">
    <name type="scientific">Forsythia ovata</name>
    <dbReference type="NCBI Taxonomy" id="205694"/>
    <lineage>
        <taxon>Eukaryota</taxon>
        <taxon>Viridiplantae</taxon>
        <taxon>Streptophyta</taxon>
        <taxon>Embryophyta</taxon>
        <taxon>Tracheophyta</taxon>
        <taxon>Spermatophyta</taxon>
        <taxon>Magnoliopsida</taxon>
        <taxon>eudicotyledons</taxon>
        <taxon>Gunneridae</taxon>
        <taxon>Pentapetalae</taxon>
        <taxon>asterids</taxon>
        <taxon>lamiids</taxon>
        <taxon>Lamiales</taxon>
        <taxon>Oleaceae</taxon>
        <taxon>Forsythieae</taxon>
        <taxon>Forsythia</taxon>
    </lineage>
</organism>
<dbReference type="AlphaFoldDB" id="A0ABD1T878"/>
<name>A0ABD1T878_9LAMI</name>
<comment type="caution">
    <text evidence="1">The sequence shown here is derived from an EMBL/GenBank/DDBJ whole genome shotgun (WGS) entry which is preliminary data.</text>
</comment>
<reference evidence="2" key="1">
    <citation type="submission" date="2024-07" db="EMBL/GenBank/DDBJ databases">
        <title>Two chromosome-level genome assemblies of Korean endemic species Abeliophyllum distichum and Forsythia ovata (Oleaceae).</title>
        <authorList>
            <person name="Jang H."/>
        </authorList>
    </citation>
    <scope>NUCLEOTIDE SEQUENCE [LARGE SCALE GENOMIC DNA]</scope>
</reference>
<keyword evidence="2" id="KW-1185">Reference proteome</keyword>
<sequence>MSLCGSGALFSEVGMMEYIYDIGDRFDAKVSTRSNIFNVEKVYNALDDPFTLFTVEVDFRKSTMFVYDPDKSYIVDGQLKDSFKFNPTTFFTREYSRIKISKSQLS</sequence>
<dbReference type="Proteomes" id="UP001604277">
    <property type="component" value="Unassembled WGS sequence"/>
</dbReference>
<evidence type="ECO:0000313" key="1">
    <source>
        <dbReference type="EMBL" id="KAL2508922.1"/>
    </source>
</evidence>
<proteinExistence type="predicted"/>